<proteinExistence type="inferred from homology"/>
<comment type="caution">
    <text evidence="9">The sequence shown here is derived from an EMBL/GenBank/DDBJ whole genome shotgun (WGS) entry which is preliminary data.</text>
</comment>
<dbReference type="GO" id="GO:0046655">
    <property type="term" value="P:folic acid metabolic process"/>
    <property type="evidence" value="ECO:0007669"/>
    <property type="project" value="TreeGrafter"/>
</dbReference>
<evidence type="ECO:0000256" key="2">
    <source>
        <dbReference type="ARBA" id="ARBA00009539"/>
    </source>
</evidence>
<comment type="function">
    <text evidence="7">Key enzyme in folate metabolism. Catalyzes an essential reaction for de novo glycine and purine synthesis, and for DNA precursor synthesis.</text>
</comment>
<dbReference type="EMBL" id="JXCZ01000019">
    <property type="protein sequence ID" value="KOY79084.1"/>
    <property type="molecule type" value="Genomic_DNA"/>
</dbReference>
<dbReference type="PIRSF" id="PIRSF000194">
    <property type="entry name" value="DHFR"/>
    <property type="match status" value="1"/>
</dbReference>
<dbReference type="GO" id="GO:0050661">
    <property type="term" value="F:NADP binding"/>
    <property type="evidence" value="ECO:0007669"/>
    <property type="project" value="InterPro"/>
</dbReference>
<dbReference type="SUPFAM" id="SSF53597">
    <property type="entry name" value="Dihydrofolate reductase-like"/>
    <property type="match status" value="1"/>
</dbReference>
<dbReference type="InterPro" id="IPR024072">
    <property type="entry name" value="DHFR-like_dom_sf"/>
</dbReference>
<accession>A0A0M9DF54</accession>
<evidence type="ECO:0000256" key="3">
    <source>
        <dbReference type="ARBA" id="ARBA00012856"/>
    </source>
</evidence>
<comment type="catalytic activity">
    <reaction evidence="7">
        <text>(6S)-5,6,7,8-tetrahydrofolate + NADP(+) = 7,8-dihydrofolate + NADPH + H(+)</text>
        <dbReference type="Rhea" id="RHEA:15009"/>
        <dbReference type="ChEBI" id="CHEBI:15378"/>
        <dbReference type="ChEBI" id="CHEBI:57451"/>
        <dbReference type="ChEBI" id="CHEBI:57453"/>
        <dbReference type="ChEBI" id="CHEBI:57783"/>
        <dbReference type="ChEBI" id="CHEBI:58349"/>
        <dbReference type="EC" id="1.5.1.3"/>
    </reaction>
</comment>
<dbReference type="PANTHER" id="PTHR48069">
    <property type="entry name" value="DIHYDROFOLATE REDUCTASE"/>
    <property type="match status" value="1"/>
</dbReference>
<evidence type="ECO:0000256" key="4">
    <source>
        <dbReference type="ARBA" id="ARBA00022563"/>
    </source>
</evidence>
<dbReference type="GO" id="GO:0046654">
    <property type="term" value="P:tetrahydrofolate biosynthetic process"/>
    <property type="evidence" value="ECO:0007669"/>
    <property type="project" value="UniProtKB-UniPathway"/>
</dbReference>
<evidence type="ECO:0000256" key="5">
    <source>
        <dbReference type="ARBA" id="ARBA00022857"/>
    </source>
</evidence>
<comment type="pathway">
    <text evidence="1 7">Cofactor biosynthesis; tetrahydrofolate biosynthesis; 5,6,7,8-tetrahydrofolate from 7,8-dihydrofolate: step 1/1.</text>
</comment>
<keyword evidence="6 7" id="KW-0560">Oxidoreductase</keyword>
<comment type="similarity">
    <text evidence="2 7">Belongs to the dihydrofolate reductase family.</text>
</comment>
<dbReference type="InterPro" id="IPR001796">
    <property type="entry name" value="DHFR_dom"/>
</dbReference>
<reference evidence="9 10" key="1">
    <citation type="journal article" date="2015" name="Genome Biol. Evol.">
        <title>Functionally Structured Genomes in Lactobacillus kunkeei Colonizing the Honey Crop and Food Products of Honeybees and Stingless Bees.</title>
        <authorList>
            <person name="Tamarit D."/>
            <person name="Ellegaard K.M."/>
            <person name="Wikander J."/>
            <person name="Olofsson T."/>
            <person name="Vasquez A."/>
            <person name="Andersson S.G."/>
        </authorList>
    </citation>
    <scope>NUCLEOTIDE SEQUENCE [LARGE SCALE GENOMIC DNA]</scope>
    <source>
        <strain evidence="9 10">LAla</strain>
    </source>
</reference>
<dbReference type="GO" id="GO:0004146">
    <property type="term" value="F:dihydrofolate reductase activity"/>
    <property type="evidence" value="ECO:0007669"/>
    <property type="project" value="UniProtKB-EC"/>
</dbReference>
<dbReference type="GO" id="GO:0005829">
    <property type="term" value="C:cytosol"/>
    <property type="evidence" value="ECO:0007669"/>
    <property type="project" value="TreeGrafter"/>
</dbReference>
<protein>
    <recommendedName>
        <fullName evidence="3 7">Dihydrofolate reductase</fullName>
        <ecNumber evidence="3 7">1.5.1.3</ecNumber>
    </recommendedName>
</protein>
<evidence type="ECO:0000256" key="7">
    <source>
        <dbReference type="PIRNR" id="PIRNR000194"/>
    </source>
</evidence>
<keyword evidence="5 7" id="KW-0521">NADP</keyword>
<dbReference type="InterPro" id="IPR012259">
    <property type="entry name" value="DHFR"/>
</dbReference>
<evidence type="ECO:0000256" key="6">
    <source>
        <dbReference type="ARBA" id="ARBA00023002"/>
    </source>
</evidence>
<dbReference type="PANTHER" id="PTHR48069:SF3">
    <property type="entry name" value="DIHYDROFOLATE REDUCTASE"/>
    <property type="match status" value="1"/>
</dbReference>
<dbReference type="PROSITE" id="PS51330">
    <property type="entry name" value="DHFR_2"/>
    <property type="match status" value="1"/>
</dbReference>
<sequence>MISFLWAESDNHIIGLNGGLPWHLPADMKYFKETTTHQIIMAGRTTYESFKRPLPNRLNTVLTSHDKSEYPNDVVVFNTLDEFLDFAKKFSDNEIFVVGGAKIFAELLPYVDCLYKTVIDHDFEGDTQMPEIDYSQFDLVSTQEGIIDDKNIYPYRFEIFERK</sequence>
<dbReference type="CDD" id="cd00209">
    <property type="entry name" value="DHFR"/>
    <property type="match status" value="1"/>
</dbReference>
<evidence type="ECO:0000256" key="1">
    <source>
        <dbReference type="ARBA" id="ARBA00004903"/>
    </source>
</evidence>
<feature type="domain" description="DHFR" evidence="8">
    <location>
        <begin position="1"/>
        <end position="162"/>
    </location>
</feature>
<evidence type="ECO:0000313" key="10">
    <source>
        <dbReference type="Proteomes" id="UP000037749"/>
    </source>
</evidence>
<name>A0A0M9DF54_9LACO</name>
<evidence type="ECO:0000313" key="9">
    <source>
        <dbReference type="EMBL" id="KOY79084.1"/>
    </source>
</evidence>
<dbReference type="PATRIC" id="fig|148814.9.peg.760"/>
<dbReference type="RefSeq" id="WP_053796624.1">
    <property type="nucleotide sequence ID" value="NZ_JXCZ01000019.1"/>
</dbReference>
<dbReference type="EC" id="1.5.1.3" evidence="3 7"/>
<dbReference type="Pfam" id="PF00186">
    <property type="entry name" value="DHFR_1"/>
    <property type="match status" value="1"/>
</dbReference>
<gene>
    <name evidence="9" type="ORF">RZ72_12410</name>
</gene>
<dbReference type="Proteomes" id="UP000037749">
    <property type="component" value="Unassembled WGS sequence"/>
</dbReference>
<dbReference type="AlphaFoldDB" id="A0A0M9DF54"/>
<organism evidence="9 10">
    <name type="scientific">Apilactobacillus kunkeei</name>
    <dbReference type="NCBI Taxonomy" id="148814"/>
    <lineage>
        <taxon>Bacteria</taxon>
        <taxon>Bacillati</taxon>
        <taxon>Bacillota</taxon>
        <taxon>Bacilli</taxon>
        <taxon>Lactobacillales</taxon>
        <taxon>Lactobacillaceae</taxon>
        <taxon>Apilactobacillus</taxon>
    </lineage>
</organism>
<keyword evidence="4 7" id="KW-0554">One-carbon metabolism</keyword>
<dbReference type="UniPathway" id="UPA00077">
    <property type="reaction ID" value="UER00158"/>
</dbReference>
<dbReference type="PRINTS" id="PR00070">
    <property type="entry name" value="DHFR"/>
</dbReference>
<dbReference type="Gene3D" id="3.40.430.10">
    <property type="entry name" value="Dihydrofolate Reductase, subunit A"/>
    <property type="match status" value="1"/>
</dbReference>
<evidence type="ECO:0000259" key="8">
    <source>
        <dbReference type="PROSITE" id="PS51330"/>
    </source>
</evidence>
<dbReference type="GO" id="GO:0046452">
    <property type="term" value="P:dihydrofolate metabolic process"/>
    <property type="evidence" value="ECO:0007669"/>
    <property type="project" value="TreeGrafter"/>
</dbReference>
<dbReference type="GO" id="GO:0006730">
    <property type="term" value="P:one-carbon metabolic process"/>
    <property type="evidence" value="ECO:0007669"/>
    <property type="project" value="UniProtKB-KW"/>
</dbReference>